<accession>D8JVE3</accession>
<evidence type="ECO:0000313" key="1">
    <source>
        <dbReference type="EMBL" id="ADJ24797.1"/>
    </source>
</evidence>
<dbReference type="RefSeq" id="WP_013216956.1">
    <property type="nucleotide sequence ID" value="NC_014313.1"/>
</dbReference>
<gene>
    <name evidence="1" type="ordered locus">Hden_3002</name>
</gene>
<protein>
    <submittedName>
        <fullName evidence="1">Uncharacterized protein</fullName>
    </submittedName>
</protein>
<dbReference type="Proteomes" id="UP000002033">
    <property type="component" value="Chromosome"/>
</dbReference>
<dbReference type="AlphaFoldDB" id="D8JVE3"/>
<sequence>MIAANDTTAPRWKRIAVPKLSPARRFAFEEIGPTALWVAANLSGPQQRYWGDNQGGWPILMGLTQSWEDRKSPVLSANEPYQDRALILRFWADDWNSADRLWQDTYGSLRDCFDDGKGEWMSFTTEEAAPGLVETAIRAHAKRCNVEIWTDAELLRRMDWLIAMATKVEG</sequence>
<dbReference type="EMBL" id="CP002083">
    <property type="protein sequence ID" value="ADJ24797.1"/>
    <property type="molecule type" value="Genomic_DNA"/>
</dbReference>
<reference evidence="2" key="1">
    <citation type="journal article" date="2011" name="J. Bacteriol.">
        <title>Genome sequences of eight morphologically diverse alphaproteobacteria.</title>
        <authorList>
            <consortium name="US DOE Joint Genome Institute"/>
            <person name="Brown P.J."/>
            <person name="Kysela D.T."/>
            <person name="Buechlein A."/>
            <person name="Hemmerich C."/>
            <person name="Brun Y.V."/>
        </authorList>
    </citation>
    <scope>NUCLEOTIDE SEQUENCE [LARGE SCALE GENOMIC DNA]</scope>
    <source>
        <strain evidence="2">ATCC 51888 / DSM 1869 / NCIB 11706 / TK 0415</strain>
    </source>
</reference>
<dbReference type="HOGENOM" id="CLU_1568627_0_0_5"/>
<name>D8JVE3_HYPDA</name>
<dbReference type="STRING" id="582899.Hden_3002"/>
<dbReference type="KEGG" id="hdn:Hden_3002"/>
<organism evidence="1 2">
    <name type="scientific">Hyphomicrobium denitrificans (strain ATCC 51888 / DSM 1869 / NCIMB 11706 / TK 0415)</name>
    <dbReference type="NCBI Taxonomy" id="582899"/>
    <lineage>
        <taxon>Bacteria</taxon>
        <taxon>Pseudomonadati</taxon>
        <taxon>Pseudomonadota</taxon>
        <taxon>Alphaproteobacteria</taxon>
        <taxon>Hyphomicrobiales</taxon>
        <taxon>Hyphomicrobiaceae</taxon>
        <taxon>Hyphomicrobium</taxon>
    </lineage>
</organism>
<proteinExistence type="predicted"/>
<evidence type="ECO:0000313" key="2">
    <source>
        <dbReference type="Proteomes" id="UP000002033"/>
    </source>
</evidence>
<keyword evidence="2" id="KW-1185">Reference proteome</keyword>